<evidence type="ECO:0000256" key="5">
    <source>
        <dbReference type="SAM" id="Phobius"/>
    </source>
</evidence>
<dbReference type="InterPro" id="IPR022441">
    <property type="entry name" value="Para_beta_helix_rpt-2"/>
</dbReference>
<dbReference type="Pfam" id="PF05048">
    <property type="entry name" value="NosD"/>
    <property type="match status" value="1"/>
</dbReference>
<dbReference type="InterPro" id="IPR006633">
    <property type="entry name" value="Carb-bd_sugar_hydrolysis-dom"/>
</dbReference>
<gene>
    <name evidence="7" type="ordered locus">MSWAN_0967</name>
</gene>
<keyword evidence="5" id="KW-1133">Transmembrane helix</keyword>
<dbReference type="SMART" id="SM00710">
    <property type="entry name" value="PbH1"/>
    <property type="match status" value="8"/>
</dbReference>
<accession>F6D351</accession>
<organism evidence="7 8">
    <name type="scientific">Methanobacterium paludis (strain DSM 25820 / JCM 18151 / SWAN1)</name>
    <dbReference type="NCBI Taxonomy" id="868131"/>
    <lineage>
        <taxon>Archaea</taxon>
        <taxon>Methanobacteriati</taxon>
        <taxon>Methanobacteriota</taxon>
        <taxon>Methanomada group</taxon>
        <taxon>Methanobacteria</taxon>
        <taxon>Methanobacteriales</taxon>
        <taxon>Methanobacteriaceae</taxon>
        <taxon>Methanobacterium</taxon>
    </lineage>
</organism>
<dbReference type="OrthoDB" id="71022at2157"/>
<dbReference type="KEGG" id="mew:MSWAN_0967"/>
<dbReference type="NCBIfam" id="TIGR03804">
    <property type="entry name" value="para_beta_helix"/>
    <property type="match status" value="3"/>
</dbReference>
<dbReference type="SMART" id="SM00722">
    <property type="entry name" value="CASH"/>
    <property type="match status" value="1"/>
</dbReference>
<keyword evidence="8" id="KW-1185">Reference proteome</keyword>
<dbReference type="GeneID" id="10668469"/>
<keyword evidence="3" id="KW-0833">Ubl conjugation pathway</keyword>
<name>F6D351_METPW</name>
<dbReference type="InterPro" id="IPR006626">
    <property type="entry name" value="PbH1"/>
</dbReference>
<evidence type="ECO:0000259" key="6">
    <source>
        <dbReference type="SMART" id="SM00722"/>
    </source>
</evidence>
<dbReference type="RefSeq" id="WP_013825493.1">
    <property type="nucleotide sequence ID" value="NC_015574.1"/>
</dbReference>
<proteinExistence type="predicted"/>
<dbReference type="InterPro" id="IPR051550">
    <property type="entry name" value="SCF-Subunits/Alg-Epimerases"/>
</dbReference>
<evidence type="ECO:0000256" key="3">
    <source>
        <dbReference type="ARBA" id="ARBA00022786"/>
    </source>
</evidence>
<keyword evidence="5" id="KW-0812">Transmembrane</keyword>
<comment type="pathway">
    <text evidence="1">Protein modification; protein ubiquitination.</text>
</comment>
<dbReference type="InterPro" id="IPR012334">
    <property type="entry name" value="Pectin_lyas_fold"/>
</dbReference>
<dbReference type="eggNOG" id="arCOG02552">
    <property type="taxonomic scope" value="Archaea"/>
</dbReference>
<dbReference type="HOGENOM" id="CLU_495785_0_0_2"/>
<dbReference type="InterPro" id="IPR011050">
    <property type="entry name" value="Pectin_lyase_fold/virulence"/>
</dbReference>
<dbReference type="EMBL" id="CP002772">
    <property type="protein sequence ID" value="AEG17991.1"/>
    <property type="molecule type" value="Genomic_DNA"/>
</dbReference>
<dbReference type="SUPFAM" id="SSF51126">
    <property type="entry name" value="Pectin lyase-like"/>
    <property type="match status" value="1"/>
</dbReference>
<evidence type="ECO:0000313" key="7">
    <source>
        <dbReference type="EMBL" id="AEG17991.1"/>
    </source>
</evidence>
<sequence length="549" mass="57480">MRKNMQKRTAMLALTFVFALVICGAVAAADNTTATASSGSSVSAAPATTTTASTPATTTATSTTTTASTPATTTATSTPATTTTASTPATTTATSTPATTTTASTPAASTTPTSTTPATGETTTAATAATTSGGDPYIVGSPIHYSTIQQAVDAAICGDTIIVGCGVYKENVVINKMLTLIGLDGAVVVACDPNKPVFQVNACGSGTTIKGFTIMGGSDGVELNHADNVKIRDNKIVANGDGIELNHADWNLIKDNEIKYNLNDGISLSCSDGNVIECNEIKLNKNGVSLSRSEGNWIKGNEIEKNLDSGVKLCNSNWNKIINNEIENNYCNGIHLLESDGNLIKCNDITNNRGKGVFIDGSRGNVIINNNIKTCVPCSVCVYVKDSEGTGPADRTSEFNEIHFNNIIASGPFSLAIVNNGCKKLNAQCNWFGCGCPKIGGCGITLICPVLKCPVKCCGTHRERFCCEKFRCERFCCGRHHERFCCGMRHHKEINKKEKETMEVGAAKVTTVTTSGATISVPMQTTGAPLALLALALLAVFGGLIPKRK</sequence>
<dbReference type="InterPro" id="IPR007742">
    <property type="entry name" value="NosD_dom"/>
</dbReference>
<evidence type="ECO:0000256" key="2">
    <source>
        <dbReference type="ARBA" id="ARBA00022737"/>
    </source>
</evidence>
<protein>
    <submittedName>
        <fullName evidence="7">Parallel beta-helix repeat protein</fullName>
    </submittedName>
</protein>
<keyword evidence="5" id="KW-0472">Membrane</keyword>
<evidence type="ECO:0000256" key="1">
    <source>
        <dbReference type="ARBA" id="ARBA00004906"/>
    </source>
</evidence>
<dbReference type="Gene3D" id="2.160.20.10">
    <property type="entry name" value="Single-stranded right-handed beta-helix, Pectin lyase-like"/>
    <property type="match status" value="1"/>
</dbReference>
<feature type="domain" description="Carbohydrate-binding/sugar hydrolysis" evidence="6">
    <location>
        <begin position="182"/>
        <end position="360"/>
    </location>
</feature>
<reference evidence="7 8" key="1">
    <citation type="journal article" date="2014" name="Int. J. Syst. Evol. Microbiol.">
        <title>Methanobacterium paludis sp. nov. and a novel strain of Methanobacterium lacus isolated from northern peatlands.</title>
        <authorList>
            <person name="Cadillo-Quiroz H."/>
            <person name="Brauer S.L."/>
            <person name="Goodson N."/>
            <person name="Yavitt J.B."/>
            <person name="Zinder S.H."/>
        </authorList>
    </citation>
    <scope>NUCLEOTIDE SEQUENCE [LARGE SCALE GENOMIC DNA]</scope>
    <source>
        <strain evidence="8">DSM 25820 / JCM 18151 / SWAN1</strain>
    </source>
</reference>
<dbReference type="Proteomes" id="UP000009231">
    <property type="component" value="Chromosome"/>
</dbReference>
<feature type="compositionally biased region" description="Low complexity" evidence="4">
    <location>
        <begin position="34"/>
        <end position="132"/>
    </location>
</feature>
<evidence type="ECO:0000256" key="4">
    <source>
        <dbReference type="SAM" id="MobiDB-lite"/>
    </source>
</evidence>
<dbReference type="PANTHER" id="PTHR22990">
    <property type="entry name" value="F-BOX ONLY PROTEIN"/>
    <property type="match status" value="1"/>
</dbReference>
<feature type="transmembrane region" description="Helical" evidence="5">
    <location>
        <begin position="527"/>
        <end position="545"/>
    </location>
</feature>
<dbReference type="AlphaFoldDB" id="F6D351"/>
<feature type="region of interest" description="Disordered" evidence="4">
    <location>
        <begin position="34"/>
        <end position="133"/>
    </location>
</feature>
<dbReference type="PANTHER" id="PTHR22990:SF15">
    <property type="entry name" value="F-BOX ONLY PROTEIN 10"/>
    <property type="match status" value="1"/>
</dbReference>
<keyword evidence="2" id="KW-0677">Repeat</keyword>
<evidence type="ECO:0000313" key="8">
    <source>
        <dbReference type="Proteomes" id="UP000009231"/>
    </source>
</evidence>